<organism evidence="1">
    <name type="scientific">hydrothermal vent metagenome</name>
    <dbReference type="NCBI Taxonomy" id="652676"/>
    <lineage>
        <taxon>unclassified sequences</taxon>
        <taxon>metagenomes</taxon>
        <taxon>ecological metagenomes</taxon>
    </lineage>
</organism>
<protein>
    <submittedName>
        <fullName evidence="1">Uncharacterized protein</fullName>
    </submittedName>
</protein>
<evidence type="ECO:0000313" key="1">
    <source>
        <dbReference type="EMBL" id="VAW99480.1"/>
    </source>
</evidence>
<dbReference type="AlphaFoldDB" id="A0A3B1ACX0"/>
<reference evidence="1" key="1">
    <citation type="submission" date="2018-06" db="EMBL/GenBank/DDBJ databases">
        <authorList>
            <person name="Zhirakovskaya E."/>
        </authorList>
    </citation>
    <scope>NUCLEOTIDE SEQUENCE</scope>
</reference>
<dbReference type="EMBL" id="UOFT01000079">
    <property type="protein sequence ID" value="VAW99480.1"/>
    <property type="molecule type" value="Genomic_DNA"/>
</dbReference>
<sequence>MIHNTEQAILEKALVAVQFETGLHLEIEKIDVQLGNCRVDALIKIEGAKNRFAGEIKKWAQQANLGALINQVKNLPEQGILIADYVDPKMAEKLRQADIQFIDTVGNAYINAPPAYVYVKGNRRNTTNKGLHTKAGTNRAFEPTGLKVIFAFLCQPELVNTPYREIAEKAGVAVGTVGWVINGLKEADLIRGKGNKQKRRITNYKKLLDRWVEVYPERLRPKQWLGDFVANDPNWWKGIDIQKYAGLWGGEIAAAKYTNYLKPQVATVYLNDVNLNRLLGDLRLRKVIDWMGDKAETVTIYRIFWPENLVDEDIGTSKELVDPILVYADLVATGDTRNIEVARRIYDEYITRHFREG</sequence>
<gene>
    <name evidence="1" type="ORF">MNBD_GAMMA23-1843</name>
</gene>
<dbReference type="Pfam" id="PF09952">
    <property type="entry name" value="AbiEi_2"/>
    <property type="match status" value="1"/>
</dbReference>
<accession>A0A3B1ACX0</accession>
<proteinExistence type="predicted"/>
<dbReference type="InterPro" id="IPR019238">
    <property type="entry name" value="AbiEi_2"/>
</dbReference>
<name>A0A3B1ACX0_9ZZZZ</name>